<accession>B8BS27</accession>
<dbReference type="STRING" id="35128.B8BS27"/>
<feature type="domain" description="Helicase C-terminal" evidence="10">
    <location>
        <begin position="274"/>
        <end position="474"/>
    </location>
</feature>
<dbReference type="GO" id="GO:0016787">
    <property type="term" value="F:hydrolase activity"/>
    <property type="evidence" value="ECO:0007669"/>
    <property type="project" value="UniProtKB-KW"/>
</dbReference>
<dbReference type="SUPFAM" id="SSF52540">
    <property type="entry name" value="P-loop containing nucleoside triphosphate hydrolases"/>
    <property type="match status" value="1"/>
</dbReference>
<comment type="subcellular location">
    <subcellularLocation>
        <location evidence="1">Cytoplasm</location>
    </subcellularLocation>
</comment>
<dbReference type="InterPro" id="IPR027417">
    <property type="entry name" value="P-loop_NTPase"/>
</dbReference>
<dbReference type="Pfam" id="PF08148">
    <property type="entry name" value="DSHCT"/>
    <property type="match status" value="1"/>
</dbReference>
<dbReference type="FunFam" id="3.40.50.300:FF:000354">
    <property type="entry name" value="ATP-dependent RNA helicase SKI2"/>
    <property type="match status" value="1"/>
</dbReference>
<dbReference type="PANTHER" id="PTHR12131:SF1">
    <property type="entry name" value="ATP-DEPENDENT RNA HELICASE SUPV3L1, MITOCHONDRIAL-RELATED"/>
    <property type="match status" value="1"/>
</dbReference>
<dbReference type="GO" id="GO:0055087">
    <property type="term" value="C:Ski complex"/>
    <property type="evidence" value="ECO:0000318"/>
    <property type="project" value="GO_Central"/>
</dbReference>
<dbReference type="GO" id="GO:0070478">
    <property type="term" value="P:nuclear-transcribed mRNA catabolic process, 3'-5' exonucleolytic nonsense-mediated decay"/>
    <property type="evidence" value="ECO:0000318"/>
    <property type="project" value="GO_Central"/>
</dbReference>
<dbReference type="PROSITE" id="PS51192">
    <property type="entry name" value="HELICASE_ATP_BIND_1"/>
    <property type="match status" value="1"/>
</dbReference>
<evidence type="ECO:0000259" key="9">
    <source>
        <dbReference type="PROSITE" id="PS51192"/>
    </source>
</evidence>
<dbReference type="RefSeq" id="XP_002286414.1">
    <property type="nucleotide sequence ID" value="XM_002286378.1"/>
</dbReference>
<dbReference type="Pfam" id="PF13234">
    <property type="entry name" value="MTR4_beta-barrel"/>
    <property type="match status" value="1"/>
</dbReference>
<dbReference type="FunCoup" id="B8BS27">
    <property type="interactions" value="351"/>
</dbReference>
<feature type="region of interest" description="Disordered" evidence="8">
    <location>
        <begin position="230"/>
        <end position="269"/>
    </location>
</feature>
<evidence type="ECO:0000256" key="3">
    <source>
        <dbReference type="ARBA" id="ARBA00022741"/>
    </source>
</evidence>
<dbReference type="Proteomes" id="UP000001449">
    <property type="component" value="Chromosome 1"/>
</dbReference>
<dbReference type="PIRSF" id="PIRSF005198">
    <property type="entry name" value="Antiviral_helicase_SKI2"/>
    <property type="match status" value="1"/>
</dbReference>
<dbReference type="Pfam" id="PF00271">
    <property type="entry name" value="Helicase_C"/>
    <property type="match status" value="1"/>
</dbReference>
<evidence type="ECO:0000313" key="12">
    <source>
        <dbReference type="Proteomes" id="UP000001449"/>
    </source>
</evidence>
<gene>
    <name evidence="11" type="ORF">THAPSDRAFT_31145</name>
</gene>
<dbReference type="Pfam" id="PF00270">
    <property type="entry name" value="DEAD"/>
    <property type="match status" value="1"/>
</dbReference>
<evidence type="ECO:0000256" key="2">
    <source>
        <dbReference type="ARBA" id="ARBA00022490"/>
    </source>
</evidence>
<reference evidence="11 12" key="1">
    <citation type="journal article" date="2004" name="Science">
        <title>The genome of the diatom Thalassiosira pseudonana: ecology, evolution, and metabolism.</title>
        <authorList>
            <person name="Armbrust E.V."/>
            <person name="Berges J.A."/>
            <person name="Bowler C."/>
            <person name="Green B.R."/>
            <person name="Martinez D."/>
            <person name="Putnam N.H."/>
            <person name="Zhou S."/>
            <person name="Allen A.E."/>
            <person name="Apt K.E."/>
            <person name="Bechner M."/>
            <person name="Brzezinski M.A."/>
            <person name="Chaal B.K."/>
            <person name="Chiovitti A."/>
            <person name="Davis A.K."/>
            <person name="Demarest M.S."/>
            <person name="Detter J.C."/>
            <person name="Glavina T."/>
            <person name="Goodstein D."/>
            <person name="Hadi M.Z."/>
            <person name="Hellsten U."/>
            <person name="Hildebrand M."/>
            <person name="Jenkins B.D."/>
            <person name="Jurka J."/>
            <person name="Kapitonov V.V."/>
            <person name="Kroger N."/>
            <person name="Lau W.W."/>
            <person name="Lane T.W."/>
            <person name="Larimer F.W."/>
            <person name="Lippmeier J.C."/>
            <person name="Lucas S."/>
            <person name="Medina M."/>
            <person name="Montsant A."/>
            <person name="Obornik M."/>
            <person name="Parker M.S."/>
            <person name="Palenik B."/>
            <person name="Pazour G.J."/>
            <person name="Richardson P.M."/>
            <person name="Rynearson T.A."/>
            <person name="Saito M.A."/>
            <person name="Schwartz D.C."/>
            <person name="Thamatrakoln K."/>
            <person name="Valentin K."/>
            <person name="Vardi A."/>
            <person name="Wilkerson F.P."/>
            <person name="Rokhsar D.S."/>
        </authorList>
    </citation>
    <scope>NUCLEOTIDE SEQUENCE [LARGE SCALE GENOMIC DNA]</scope>
    <source>
        <strain evidence="11 12">CCMP1335</strain>
    </source>
</reference>
<dbReference type="OMA" id="DHVNIIM"/>
<sequence>DFHTLLPNPALTFPFELDDFQKQAILRLERSECVFLAAHTSAGKTVCAEYAIALAMKHCTRAIYTSPIKALSNQKYRDFRNKFGDDVGLITGDMQIGADGSCLIMTTEILRSMLYRGADLIRDIEWVIFDEVHYINDSERGVVWEEVIIMLPDYVNLIFLSATTPNTIEFSEWIGRTKRKPVHVIRTNYRPVPLSHNLWAGMKLHKLMEGREGFNPKGYSEAAKALMPASARAAADAKGGKNSSGSGKPAPPPGRPASGSKVSQQQGSKQDWLSLARYLEREGLMPTVVFSFSKKKCEEIAHMLRSLNLNTAAETNLVQGFAIQTVARLSTADAKLPQVIATVEMVRRGIGVHHGGLLPILKEMVEILFSRNLIKVLFATETFAMGVNMPARCVVFNAIRKHDGMQFRELQPGEYTQMAGRAGRRGLDKVGTVIICCFGDTPPPQLVLRNMLTGSSTKLQSRFRLTYAMILNLLRVEDMSVEGMIKRSFSEFAAQRALTTNEYPKLLAPEDVEDYYFASKDVLASNNELLSYLLSSGGTGGGALVTGRVVLVTSRRKHGYVRAPAIILRSPTISAKGSTGTNSNNDIVCMVLLPQGFTKDDEPQSNDLKLGDLDFIGEAVGRYFAIHEIQLDQILFVSSSQIVEETVANLVKDESTEMNAGLELLDLRDCAKNMHQGSSEMEFRQACDKMERNVAMLRQFKSHYSPNLERHYLAVDRKEILRSRVTTLRHLLSNESLALFPDYSQRKDLLRSLGYVDENDTVCLKGRVACEVNTCEGLIVTEMLFEGVMSELEPAEIVALLSALLFQEKKDEDLDSELPQRLVSGCERMKEIAIRLGQQQKDCGLPVDPLEYCASSLKMGLVHVVYEWASGVPFASICELTDVQEGSIVRCITRLDELCREVRNCSRVVGNPTLYRKMEAASEAIKRDIVFASSLYVS</sequence>
<feature type="non-terminal residue" evidence="11">
    <location>
        <position position="1"/>
    </location>
</feature>
<dbReference type="InterPro" id="IPR050699">
    <property type="entry name" value="RNA-DNA_Helicase"/>
</dbReference>
<dbReference type="FunFam" id="3.40.50.300:FF:000447">
    <property type="entry name" value="helicase SKI2W isoform X2"/>
    <property type="match status" value="1"/>
</dbReference>
<dbReference type="InParanoid" id="B8BS27"/>
<evidence type="ECO:0000256" key="4">
    <source>
        <dbReference type="ARBA" id="ARBA00022801"/>
    </source>
</evidence>
<dbReference type="InterPro" id="IPR001650">
    <property type="entry name" value="Helicase_C-like"/>
</dbReference>
<dbReference type="AlphaFoldDB" id="B8BS27"/>
<dbReference type="SMART" id="SM00487">
    <property type="entry name" value="DEXDc"/>
    <property type="match status" value="1"/>
</dbReference>
<dbReference type="EMBL" id="CM000638">
    <property type="protein sequence ID" value="EED96055.1"/>
    <property type="molecule type" value="Genomic_DNA"/>
</dbReference>
<feature type="domain" description="Helicase ATP-binding" evidence="9">
    <location>
        <begin position="25"/>
        <end position="182"/>
    </location>
</feature>
<dbReference type="GeneID" id="7449087"/>
<dbReference type="InterPro" id="IPR012961">
    <property type="entry name" value="Ski2/MTR4_C"/>
</dbReference>
<dbReference type="GO" id="GO:0005524">
    <property type="term" value="F:ATP binding"/>
    <property type="evidence" value="ECO:0007669"/>
    <property type="project" value="UniProtKB-KW"/>
</dbReference>
<keyword evidence="3" id="KW-0547">Nucleotide-binding</keyword>
<reference evidence="11 12" key="2">
    <citation type="journal article" date="2008" name="Nature">
        <title>The Phaeodactylum genome reveals the evolutionary history of diatom genomes.</title>
        <authorList>
            <person name="Bowler C."/>
            <person name="Allen A.E."/>
            <person name="Badger J.H."/>
            <person name="Grimwood J."/>
            <person name="Jabbari K."/>
            <person name="Kuo A."/>
            <person name="Maheswari U."/>
            <person name="Martens C."/>
            <person name="Maumus F."/>
            <person name="Otillar R.P."/>
            <person name="Rayko E."/>
            <person name="Salamov A."/>
            <person name="Vandepoele K."/>
            <person name="Beszteri B."/>
            <person name="Gruber A."/>
            <person name="Heijde M."/>
            <person name="Katinka M."/>
            <person name="Mock T."/>
            <person name="Valentin K."/>
            <person name="Verret F."/>
            <person name="Berges J.A."/>
            <person name="Brownlee C."/>
            <person name="Cadoret J.P."/>
            <person name="Chiovitti A."/>
            <person name="Choi C.J."/>
            <person name="Coesel S."/>
            <person name="De Martino A."/>
            <person name="Detter J.C."/>
            <person name="Durkin C."/>
            <person name="Falciatore A."/>
            <person name="Fournet J."/>
            <person name="Haruta M."/>
            <person name="Huysman M.J."/>
            <person name="Jenkins B.D."/>
            <person name="Jiroutova K."/>
            <person name="Jorgensen R.E."/>
            <person name="Joubert Y."/>
            <person name="Kaplan A."/>
            <person name="Kroger N."/>
            <person name="Kroth P.G."/>
            <person name="La Roche J."/>
            <person name="Lindquist E."/>
            <person name="Lommer M."/>
            <person name="Martin-Jezequel V."/>
            <person name="Lopez P.J."/>
            <person name="Lucas S."/>
            <person name="Mangogna M."/>
            <person name="McGinnis K."/>
            <person name="Medlin L.K."/>
            <person name="Montsant A."/>
            <person name="Oudot-Le Secq M.P."/>
            <person name="Napoli C."/>
            <person name="Obornik M."/>
            <person name="Parker M.S."/>
            <person name="Petit J.L."/>
            <person name="Porcel B.M."/>
            <person name="Poulsen N."/>
            <person name="Robison M."/>
            <person name="Rychlewski L."/>
            <person name="Rynearson T.A."/>
            <person name="Schmutz J."/>
            <person name="Shapiro H."/>
            <person name="Siaut M."/>
            <person name="Stanley M."/>
            <person name="Sussman M.R."/>
            <person name="Taylor A.R."/>
            <person name="Vardi A."/>
            <person name="von Dassow P."/>
            <person name="Vyverman W."/>
            <person name="Willis A."/>
            <person name="Wyrwicz L.S."/>
            <person name="Rokhsar D.S."/>
            <person name="Weissenbach J."/>
            <person name="Armbrust E.V."/>
            <person name="Green B.R."/>
            <person name="Van de Peer Y."/>
            <person name="Grigoriev I.V."/>
        </authorList>
    </citation>
    <scope>NUCLEOTIDE SEQUENCE [LARGE SCALE GENOMIC DNA]</scope>
    <source>
        <strain evidence="11 12">CCMP1335</strain>
    </source>
</reference>
<dbReference type="PROSITE" id="PS51194">
    <property type="entry name" value="HELICASE_CTER"/>
    <property type="match status" value="1"/>
</dbReference>
<dbReference type="PANTHER" id="PTHR12131">
    <property type="entry name" value="ATP-DEPENDENT RNA AND DNA HELICASE"/>
    <property type="match status" value="1"/>
</dbReference>
<dbReference type="FunFam" id="1.10.3380.30:FF:000001">
    <property type="entry name" value="Ski2 ATP-dependent RNA helicase"/>
    <property type="match status" value="1"/>
</dbReference>
<dbReference type="GO" id="GO:0003724">
    <property type="term" value="F:RNA helicase activity"/>
    <property type="evidence" value="ECO:0000318"/>
    <property type="project" value="GO_Central"/>
</dbReference>
<dbReference type="eggNOG" id="KOG0947">
    <property type="taxonomic scope" value="Eukaryota"/>
</dbReference>
<evidence type="ECO:0000313" key="11">
    <source>
        <dbReference type="EMBL" id="EED96055.1"/>
    </source>
</evidence>
<evidence type="ECO:0000256" key="7">
    <source>
        <dbReference type="ARBA" id="ARBA00022884"/>
    </source>
</evidence>
<evidence type="ECO:0000256" key="6">
    <source>
        <dbReference type="ARBA" id="ARBA00022840"/>
    </source>
</evidence>
<protein>
    <submittedName>
        <fullName evidence="11">Uncharacterized protein</fullName>
    </submittedName>
</protein>
<proteinExistence type="predicted"/>
<dbReference type="KEGG" id="tps:THAPSDRAFT_31145"/>
<keyword evidence="6" id="KW-0067">ATP-binding</keyword>
<feature type="compositionally biased region" description="Low complexity" evidence="8">
    <location>
        <begin position="230"/>
        <end position="248"/>
    </location>
</feature>
<feature type="compositionally biased region" description="Low complexity" evidence="8">
    <location>
        <begin position="256"/>
        <end position="269"/>
    </location>
</feature>
<dbReference type="Gene3D" id="3.40.50.300">
    <property type="entry name" value="P-loop containing nucleotide triphosphate hydrolases"/>
    <property type="match status" value="2"/>
</dbReference>
<keyword evidence="4" id="KW-0378">Hydrolase</keyword>
<keyword evidence="7" id="KW-0694">RNA-binding</keyword>
<keyword evidence="2" id="KW-0963">Cytoplasm</keyword>
<dbReference type="InterPro" id="IPR014001">
    <property type="entry name" value="Helicase_ATP-bd"/>
</dbReference>
<keyword evidence="5" id="KW-0347">Helicase</keyword>
<evidence type="ECO:0000256" key="5">
    <source>
        <dbReference type="ARBA" id="ARBA00022806"/>
    </source>
</evidence>
<evidence type="ECO:0000256" key="1">
    <source>
        <dbReference type="ARBA" id="ARBA00004496"/>
    </source>
</evidence>
<dbReference type="HOGENOM" id="CLU_002902_0_0_1"/>
<keyword evidence="12" id="KW-1185">Reference proteome</keyword>
<dbReference type="InterPro" id="IPR011545">
    <property type="entry name" value="DEAD/DEAH_box_helicase_dom"/>
</dbReference>
<evidence type="ECO:0000256" key="8">
    <source>
        <dbReference type="SAM" id="MobiDB-lite"/>
    </source>
</evidence>
<dbReference type="PaxDb" id="35128-Thaps31145"/>
<evidence type="ECO:0000259" key="10">
    <source>
        <dbReference type="PROSITE" id="PS51194"/>
    </source>
</evidence>
<dbReference type="Gene3D" id="1.10.3380.30">
    <property type="match status" value="1"/>
</dbReference>
<name>B8BS27_THAPS</name>
<dbReference type="GO" id="GO:0003723">
    <property type="term" value="F:RNA binding"/>
    <property type="evidence" value="ECO:0007669"/>
    <property type="project" value="UniProtKB-KW"/>
</dbReference>
<dbReference type="SMART" id="SM00490">
    <property type="entry name" value="HELICc"/>
    <property type="match status" value="1"/>
</dbReference>
<dbReference type="CDD" id="cd18795">
    <property type="entry name" value="SF2_C_Ski2"/>
    <property type="match status" value="1"/>
</dbReference>
<dbReference type="InterPro" id="IPR016438">
    <property type="entry name" value="SKI2-like"/>
</dbReference>
<dbReference type="InterPro" id="IPR025696">
    <property type="entry name" value="Beta-barrel_MTR4"/>
</dbReference>
<dbReference type="SMART" id="SM01142">
    <property type="entry name" value="DSHCT"/>
    <property type="match status" value="1"/>
</dbReference>
<organism evidence="11 12">
    <name type="scientific">Thalassiosira pseudonana</name>
    <name type="common">Marine diatom</name>
    <name type="synonym">Cyclotella nana</name>
    <dbReference type="NCBI Taxonomy" id="35128"/>
    <lineage>
        <taxon>Eukaryota</taxon>
        <taxon>Sar</taxon>
        <taxon>Stramenopiles</taxon>
        <taxon>Ochrophyta</taxon>
        <taxon>Bacillariophyta</taxon>
        <taxon>Coscinodiscophyceae</taxon>
        <taxon>Thalassiosirophycidae</taxon>
        <taxon>Thalassiosirales</taxon>
        <taxon>Thalassiosiraceae</taxon>
        <taxon>Thalassiosira</taxon>
    </lineage>
</organism>